<dbReference type="Proteomes" id="UP000626109">
    <property type="component" value="Unassembled WGS sequence"/>
</dbReference>
<comment type="caution">
    <text evidence="2">The sequence shown here is derived from an EMBL/GenBank/DDBJ whole genome shotgun (WGS) entry which is preliminary data.</text>
</comment>
<evidence type="ECO:0000256" key="1">
    <source>
        <dbReference type="SAM" id="Phobius"/>
    </source>
</evidence>
<proteinExistence type="predicted"/>
<sequence>MLLLFVVVVVVVVVAVAVAVAVAVVVWAVVVIVVAVVVAAVVPPAAAAVDVVFVPHYVYLGSFDFIDVRRPSLHLFLLPPPFLSPESGKALVLHGLVIYTFCPPPPRVLHSPGLPWT</sequence>
<name>A0A813I5N4_POLGL</name>
<accession>A0A813I5N4</accession>
<gene>
    <name evidence="2" type="ORF">PGLA2088_LOCUS3613</name>
</gene>
<dbReference type="AlphaFoldDB" id="A0A813I5N4"/>
<evidence type="ECO:0000313" key="3">
    <source>
        <dbReference type="Proteomes" id="UP000626109"/>
    </source>
</evidence>
<reference evidence="2" key="1">
    <citation type="submission" date="2021-02" db="EMBL/GenBank/DDBJ databases">
        <authorList>
            <person name="Dougan E. K."/>
            <person name="Rhodes N."/>
            <person name="Thang M."/>
            <person name="Chan C."/>
        </authorList>
    </citation>
    <scope>NUCLEOTIDE SEQUENCE</scope>
</reference>
<dbReference type="EMBL" id="CAJNNW010003170">
    <property type="protein sequence ID" value="CAE8645096.1"/>
    <property type="molecule type" value="Genomic_DNA"/>
</dbReference>
<keyword evidence="1" id="KW-1133">Transmembrane helix</keyword>
<organism evidence="2 3">
    <name type="scientific">Polarella glacialis</name>
    <name type="common">Dinoflagellate</name>
    <dbReference type="NCBI Taxonomy" id="89957"/>
    <lineage>
        <taxon>Eukaryota</taxon>
        <taxon>Sar</taxon>
        <taxon>Alveolata</taxon>
        <taxon>Dinophyceae</taxon>
        <taxon>Suessiales</taxon>
        <taxon>Suessiaceae</taxon>
        <taxon>Polarella</taxon>
    </lineage>
</organism>
<evidence type="ECO:0000313" key="2">
    <source>
        <dbReference type="EMBL" id="CAE8645096.1"/>
    </source>
</evidence>
<keyword evidence="1" id="KW-0812">Transmembrane</keyword>
<protein>
    <submittedName>
        <fullName evidence="2">Uncharacterized protein</fullName>
    </submittedName>
</protein>
<feature type="transmembrane region" description="Helical" evidence="1">
    <location>
        <begin position="27"/>
        <end position="60"/>
    </location>
</feature>
<keyword evidence="1" id="KW-0472">Membrane</keyword>